<evidence type="ECO:0008006" key="3">
    <source>
        <dbReference type="Google" id="ProtNLM"/>
    </source>
</evidence>
<organism evidence="2">
    <name type="scientific">Harpegnathos saltator</name>
    <name type="common">Jerdon's jumping ant</name>
    <dbReference type="NCBI Taxonomy" id="610380"/>
    <lineage>
        <taxon>Eukaryota</taxon>
        <taxon>Metazoa</taxon>
        <taxon>Ecdysozoa</taxon>
        <taxon>Arthropoda</taxon>
        <taxon>Hexapoda</taxon>
        <taxon>Insecta</taxon>
        <taxon>Pterygota</taxon>
        <taxon>Neoptera</taxon>
        <taxon>Endopterygota</taxon>
        <taxon>Hymenoptera</taxon>
        <taxon>Apocrita</taxon>
        <taxon>Aculeata</taxon>
        <taxon>Formicoidea</taxon>
        <taxon>Formicidae</taxon>
        <taxon>Ponerinae</taxon>
        <taxon>Ponerini</taxon>
        <taxon>Harpegnathos</taxon>
    </lineage>
</organism>
<dbReference type="InParanoid" id="E2BZN3"/>
<proteinExistence type="predicted"/>
<evidence type="ECO:0000313" key="1">
    <source>
        <dbReference type="EMBL" id="EFN78848.1"/>
    </source>
</evidence>
<protein>
    <recommendedName>
        <fullName evidence="3">PH domain-containing protein</fullName>
    </recommendedName>
</protein>
<evidence type="ECO:0000313" key="2">
    <source>
        <dbReference type="Proteomes" id="UP000008237"/>
    </source>
</evidence>
<dbReference type="Proteomes" id="UP000008237">
    <property type="component" value="Unassembled WGS sequence"/>
</dbReference>
<dbReference type="EMBL" id="GL451645">
    <property type="protein sequence ID" value="EFN78848.1"/>
    <property type="molecule type" value="Genomic_DNA"/>
</dbReference>
<sequence length="197" mass="22568">MSFFQIVSFSFLSFQQKRRAKLSDARETSREKKISKFAKAKGRNRMPANVAMHTNFLQFNQSSLKDSNVDSCWNTENMSGYMTLVGPNGHRQGVQVKVYRTSVEHFAVICPQKKVCRPLGVLNLRNTTIERYGEEGFLVRQKGFDSPIALTFLMENKKELEYWILAFTARNSPLMHQSSLPINRNATIGRKGEVQLP</sequence>
<accession>E2BZN3</accession>
<keyword evidence="2" id="KW-1185">Reference proteome</keyword>
<reference evidence="1 2" key="1">
    <citation type="journal article" date="2010" name="Science">
        <title>Genomic comparison of the ants Camponotus floridanus and Harpegnathos saltator.</title>
        <authorList>
            <person name="Bonasio R."/>
            <person name="Zhang G."/>
            <person name="Ye C."/>
            <person name="Mutti N.S."/>
            <person name="Fang X."/>
            <person name="Qin N."/>
            <person name="Donahue G."/>
            <person name="Yang P."/>
            <person name="Li Q."/>
            <person name="Li C."/>
            <person name="Zhang P."/>
            <person name="Huang Z."/>
            <person name="Berger S.L."/>
            <person name="Reinberg D."/>
            <person name="Wang J."/>
            <person name="Liebig J."/>
        </authorList>
    </citation>
    <scope>NUCLEOTIDE SEQUENCE [LARGE SCALE GENOMIC DNA]</scope>
    <source>
        <strain evidence="1 2">R22 G/1</strain>
    </source>
</reference>
<gene>
    <name evidence="1" type="ORF">EAI_08315</name>
</gene>
<name>E2BZN3_HARSA</name>
<dbReference type="AlphaFoldDB" id="E2BZN3"/>